<evidence type="ECO:0000256" key="2">
    <source>
        <dbReference type="ARBA" id="ARBA00023125"/>
    </source>
</evidence>
<evidence type="ECO:0000313" key="6">
    <source>
        <dbReference type="Proteomes" id="UP000651482"/>
    </source>
</evidence>
<comment type="caution">
    <text evidence="5">The sequence shown here is derived from an EMBL/GenBank/DDBJ whole genome shotgun (WGS) entry which is preliminary data.</text>
</comment>
<dbReference type="InterPro" id="IPR036390">
    <property type="entry name" value="WH_DNA-bd_sf"/>
</dbReference>
<dbReference type="GO" id="GO:0045892">
    <property type="term" value="P:negative regulation of DNA-templated transcription"/>
    <property type="evidence" value="ECO:0007669"/>
    <property type="project" value="TreeGrafter"/>
</dbReference>
<dbReference type="InterPro" id="IPR000524">
    <property type="entry name" value="Tscrpt_reg_HTH_GntR"/>
</dbReference>
<dbReference type="Gene3D" id="3.40.1410.10">
    <property type="entry name" value="Chorismate lyase-like"/>
    <property type="match status" value="1"/>
</dbReference>
<dbReference type="CDD" id="cd07377">
    <property type="entry name" value="WHTH_GntR"/>
    <property type="match status" value="1"/>
</dbReference>
<sequence length="265" mass="29575">MDTSWMHPDFLQAAGAVPAYQQIYRQLKRKIQEETLLPGALLPGELELSQALSVCRTTVRRAFQLLEEEGFVVRKKGKGSFVATPQPRTTLQSLYRFSQELRKAGRLPEIRVLSIRKSYPSPVLAKLLETAQEHPVVKMDRLFLLDQEPVFLEATCIPACYFPDCSAEVCSDTLWQLLFSGSEIQPMEAVETYDAALLSEKQAALLQCPAGSAAFQIQRVSREQHGAVFEVSRMVAPAGKNKLSLTFQPGGVRVSHPWIEPKTDG</sequence>
<dbReference type="Proteomes" id="UP000651482">
    <property type="component" value="Unassembled WGS sequence"/>
</dbReference>
<dbReference type="PRINTS" id="PR00035">
    <property type="entry name" value="HTHGNTR"/>
</dbReference>
<dbReference type="Gene3D" id="1.10.10.10">
    <property type="entry name" value="Winged helix-like DNA-binding domain superfamily/Winged helix DNA-binding domain"/>
    <property type="match status" value="1"/>
</dbReference>
<evidence type="ECO:0000313" key="5">
    <source>
        <dbReference type="EMBL" id="MBC8533953.1"/>
    </source>
</evidence>
<dbReference type="GO" id="GO:0003700">
    <property type="term" value="F:DNA-binding transcription factor activity"/>
    <property type="evidence" value="ECO:0007669"/>
    <property type="project" value="InterPro"/>
</dbReference>
<evidence type="ECO:0000259" key="4">
    <source>
        <dbReference type="PROSITE" id="PS50949"/>
    </source>
</evidence>
<name>A0A926D9J6_9FIRM</name>
<dbReference type="AlphaFoldDB" id="A0A926D9J6"/>
<dbReference type="SUPFAM" id="SSF64288">
    <property type="entry name" value="Chorismate lyase-like"/>
    <property type="match status" value="1"/>
</dbReference>
<feature type="domain" description="HTH gntR-type" evidence="4">
    <location>
        <begin position="17"/>
        <end position="85"/>
    </location>
</feature>
<dbReference type="Pfam" id="PF07702">
    <property type="entry name" value="UTRA"/>
    <property type="match status" value="1"/>
</dbReference>
<keyword evidence="6" id="KW-1185">Reference proteome</keyword>
<dbReference type="SMART" id="SM00345">
    <property type="entry name" value="HTH_GNTR"/>
    <property type="match status" value="1"/>
</dbReference>
<dbReference type="RefSeq" id="WP_249319606.1">
    <property type="nucleotide sequence ID" value="NZ_JACRSN010000010.1"/>
</dbReference>
<dbReference type="PROSITE" id="PS50949">
    <property type="entry name" value="HTH_GNTR"/>
    <property type="match status" value="1"/>
</dbReference>
<dbReference type="GO" id="GO:0003677">
    <property type="term" value="F:DNA binding"/>
    <property type="evidence" value="ECO:0007669"/>
    <property type="project" value="UniProtKB-KW"/>
</dbReference>
<dbReference type="SUPFAM" id="SSF46785">
    <property type="entry name" value="Winged helix' DNA-binding domain"/>
    <property type="match status" value="1"/>
</dbReference>
<dbReference type="SMART" id="SM00866">
    <property type="entry name" value="UTRA"/>
    <property type="match status" value="1"/>
</dbReference>
<protein>
    <submittedName>
        <fullName evidence="5">GntR family transcriptional regulator</fullName>
    </submittedName>
</protein>
<accession>A0A926D9J6</accession>
<gene>
    <name evidence="5" type="ORF">IAG03_08035</name>
</gene>
<dbReference type="InterPro" id="IPR050679">
    <property type="entry name" value="Bact_HTH_transcr_reg"/>
</dbReference>
<keyword evidence="3" id="KW-0804">Transcription</keyword>
<dbReference type="PANTHER" id="PTHR44846">
    <property type="entry name" value="MANNOSYL-D-GLYCERATE TRANSPORT/METABOLISM SYSTEM REPRESSOR MNGR-RELATED"/>
    <property type="match status" value="1"/>
</dbReference>
<evidence type="ECO:0000256" key="1">
    <source>
        <dbReference type="ARBA" id="ARBA00023015"/>
    </source>
</evidence>
<organism evidence="5 6">
    <name type="scientific">Yeguia hominis</name>
    <dbReference type="NCBI Taxonomy" id="2763662"/>
    <lineage>
        <taxon>Bacteria</taxon>
        <taxon>Bacillati</taxon>
        <taxon>Bacillota</taxon>
        <taxon>Clostridia</taxon>
        <taxon>Eubacteriales</taxon>
        <taxon>Yeguiaceae</taxon>
        <taxon>Yeguia</taxon>
    </lineage>
</organism>
<dbReference type="InterPro" id="IPR011663">
    <property type="entry name" value="UTRA"/>
</dbReference>
<keyword evidence="2" id="KW-0238">DNA-binding</keyword>
<evidence type="ECO:0000256" key="3">
    <source>
        <dbReference type="ARBA" id="ARBA00023163"/>
    </source>
</evidence>
<dbReference type="InterPro" id="IPR036388">
    <property type="entry name" value="WH-like_DNA-bd_sf"/>
</dbReference>
<reference evidence="5" key="1">
    <citation type="submission" date="2020-08" db="EMBL/GenBank/DDBJ databases">
        <title>Genome public.</title>
        <authorList>
            <person name="Liu C."/>
            <person name="Sun Q."/>
        </authorList>
    </citation>
    <scope>NUCLEOTIDE SEQUENCE</scope>
    <source>
        <strain evidence="5">NSJ-40</strain>
    </source>
</reference>
<dbReference type="InterPro" id="IPR028978">
    <property type="entry name" value="Chorismate_lyase_/UTRA_dom_sf"/>
</dbReference>
<dbReference type="Pfam" id="PF00392">
    <property type="entry name" value="GntR"/>
    <property type="match status" value="1"/>
</dbReference>
<keyword evidence="1" id="KW-0805">Transcription regulation</keyword>
<dbReference type="PANTHER" id="PTHR44846:SF1">
    <property type="entry name" value="MANNOSYL-D-GLYCERATE TRANSPORT_METABOLISM SYSTEM REPRESSOR MNGR-RELATED"/>
    <property type="match status" value="1"/>
</dbReference>
<proteinExistence type="predicted"/>
<dbReference type="EMBL" id="JACRSN010000010">
    <property type="protein sequence ID" value="MBC8533953.1"/>
    <property type="molecule type" value="Genomic_DNA"/>
</dbReference>